<accession>A0A7K9BLD4</accession>
<dbReference type="GO" id="GO:0034553">
    <property type="term" value="P:mitochondrial respiratory chain complex II assembly"/>
    <property type="evidence" value="ECO:0007669"/>
    <property type="project" value="InterPro"/>
</dbReference>
<dbReference type="GO" id="GO:0005759">
    <property type="term" value="C:mitochondrial matrix"/>
    <property type="evidence" value="ECO:0007669"/>
    <property type="project" value="UniProtKB-SubCell"/>
</dbReference>
<organism evidence="6 7">
    <name type="scientific">Dromaius novaehollandiae</name>
    <name type="common">Emu</name>
    <dbReference type="NCBI Taxonomy" id="8790"/>
    <lineage>
        <taxon>Eukaryota</taxon>
        <taxon>Metazoa</taxon>
        <taxon>Chordata</taxon>
        <taxon>Craniata</taxon>
        <taxon>Vertebrata</taxon>
        <taxon>Euteleostomi</taxon>
        <taxon>Archelosauria</taxon>
        <taxon>Archosauria</taxon>
        <taxon>Dinosauria</taxon>
        <taxon>Saurischia</taxon>
        <taxon>Theropoda</taxon>
        <taxon>Coelurosauria</taxon>
        <taxon>Aves</taxon>
        <taxon>Palaeognathae</taxon>
        <taxon>Casuariiformes</taxon>
        <taxon>Dromaiidae</taxon>
        <taxon>Dromaius</taxon>
    </lineage>
</organism>
<feature type="non-terminal residue" evidence="6">
    <location>
        <position position="1"/>
    </location>
</feature>
<dbReference type="CDD" id="cd20268">
    <property type="entry name" value="Complex1_LYR_SDHAF1_LYRM8"/>
    <property type="match status" value="1"/>
</dbReference>
<keyword evidence="2" id="KW-0496">Mitochondrion</keyword>
<dbReference type="PANTHER" id="PTHR47046:SF1">
    <property type="entry name" value="SUCCINATE DEHYDROGENASE ASSEMBLY FACTOR 1, MITOCHONDRIAL"/>
    <property type="match status" value="1"/>
</dbReference>
<dbReference type="EMBL" id="VWZH01002496">
    <property type="protein sequence ID" value="NXG40532.1"/>
    <property type="molecule type" value="Genomic_DNA"/>
</dbReference>
<dbReference type="InterPro" id="IPR008011">
    <property type="entry name" value="Complex1_LYR_dom"/>
</dbReference>
<dbReference type="Proteomes" id="UP000543287">
    <property type="component" value="Unassembled WGS sequence"/>
</dbReference>
<feature type="non-terminal residue" evidence="6">
    <location>
        <position position="85"/>
    </location>
</feature>
<evidence type="ECO:0000313" key="6">
    <source>
        <dbReference type="EMBL" id="NXG40532.1"/>
    </source>
</evidence>
<comment type="caution">
    <text evidence="6">The sequence shown here is derived from an EMBL/GenBank/DDBJ whole genome shotgun (WGS) entry which is preliminary data.</text>
</comment>
<sequence>MVPRSRLQQQVLSLYRELLRAGREKPGFAGRIREEFRRHAAIPPRDALRIEFLLRRGRRQLQQLRAAHTKRLGAFGRPGSAPEQP</sequence>
<comment type="similarity">
    <text evidence="4">Belongs to the complex I LYR family. SDHAF1 subfamily.</text>
</comment>
<evidence type="ECO:0000256" key="3">
    <source>
        <dbReference type="ARBA" id="ARBA00023186"/>
    </source>
</evidence>
<gene>
    <name evidence="6" type="primary">Sdhaf1</name>
    <name evidence="6" type="ORF">DRONOV_R14556</name>
</gene>
<evidence type="ECO:0000256" key="1">
    <source>
        <dbReference type="ARBA" id="ARBA00004305"/>
    </source>
</evidence>
<dbReference type="InterPro" id="IPR052687">
    <property type="entry name" value="SDHAF1"/>
</dbReference>
<dbReference type="InterPro" id="IPR045295">
    <property type="entry name" value="Complex1_LYR_SDHAF1_LYRM8"/>
</dbReference>
<dbReference type="Pfam" id="PF05347">
    <property type="entry name" value="Complex1_LYR"/>
    <property type="match status" value="1"/>
</dbReference>
<evidence type="ECO:0000313" key="7">
    <source>
        <dbReference type="Proteomes" id="UP000543287"/>
    </source>
</evidence>
<evidence type="ECO:0000256" key="4">
    <source>
        <dbReference type="ARBA" id="ARBA00025715"/>
    </source>
</evidence>
<name>A0A7K9BLD4_DRONO</name>
<dbReference type="AlphaFoldDB" id="A0A7K9BLD4"/>
<evidence type="ECO:0000256" key="2">
    <source>
        <dbReference type="ARBA" id="ARBA00023128"/>
    </source>
</evidence>
<comment type="subcellular location">
    <subcellularLocation>
        <location evidence="1">Mitochondrion matrix</location>
    </subcellularLocation>
</comment>
<evidence type="ECO:0000259" key="5">
    <source>
        <dbReference type="Pfam" id="PF05347"/>
    </source>
</evidence>
<feature type="domain" description="Complex 1 LYR protein" evidence="5">
    <location>
        <begin position="9"/>
        <end position="63"/>
    </location>
</feature>
<dbReference type="PANTHER" id="PTHR47046">
    <property type="entry name" value="SUCCINATE DEHYDROGENASE ASSEMBLY FACTOR 1, MITOCHONDRIAL"/>
    <property type="match status" value="1"/>
</dbReference>
<reference evidence="6 7" key="1">
    <citation type="submission" date="2019-09" db="EMBL/GenBank/DDBJ databases">
        <title>Bird 10,000 Genomes (B10K) Project - Family phase.</title>
        <authorList>
            <person name="Zhang G."/>
        </authorList>
    </citation>
    <scope>NUCLEOTIDE SEQUENCE [LARGE SCALE GENOMIC DNA]</scope>
    <source>
        <strain evidence="6">B10K-LSUMZ-23963</strain>
        <tissue evidence="6">Muscle</tissue>
    </source>
</reference>
<proteinExistence type="inferred from homology"/>
<protein>
    <submittedName>
        <fullName evidence="6">SDHF1 factor</fullName>
    </submittedName>
</protein>
<keyword evidence="3" id="KW-0143">Chaperone</keyword>